<organism evidence="1 2">
    <name type="scientific">Eumeta variegata</name>
    <name type="common">Bagworm moth</name>
    <name type="synonym">Eumeta japonica</name>
    <dbReference type="NCBI Taxonomy" id="151549"/>
    <lineage>
        <taxon>Eukaryota</taxon>
        <taxon>Metazoa</taxon>
        <taxon>Ecdysozoa</taxon>
        <taxon>Arthropoda</taxon>
        <taxon>Hexapoda</taxon>
        <taxon>Insecta</taxon>
        <taxon>Pterygota</taxon>
        <taxon>Neoptera</taxon>
        <taxon>Endopterygota</taxon>
        <taxon>Lepidoptera</taxon>
        <taxon>Glossata</taxon>
        <taxon>Ditrysia</taxon>
        <taxon>Tineoidea</taxon>
        <taxon>Psychidae</taxon>
        <taxon>Oiketicinae</taxon>
        <taxon>Eumeta</taxon>
    </lineage>
</organism>
<gene>
    <name evidence="1" type="ORF">EVAR_82120_1</name>
</gene>
<evidence type="ECO:0000313" key="2">
    <source>
        <dbReference type="Proteomes" id="UP000299102"/>
    </source>
</evidence>
<name>A0A4C1U271_EUMVA</name>
<sequence length="260" mass="29543">MTGFVPGADLLKGFLGCSPGPRGYKGPQPPLKRKDDISYKRDRCFTNRTLKPIVPPYRSFRALARTLGSGRTRQCVMRFVRAAGVHRFIRRETQTIITLNVTLAGAPYPKDRPTGGLGMESEEEEPEASGTTLYLPCHICSFTHRELHNGMFQLCLTTADCSLARQVHSMREVDVRVRGRECFNEDRRRNKISEESLVHGRPLEHLVDRVLEHHNSHAHWVKYDSGNYYFITVLCENVAFHWLNEHEAGHFLAAAKLATA</sequence>
<comment type="caution">
    <text evidence="1">The sequence shown here is derived from an EMBL/GenBank/DDBJ whole genome shotgun (WGS) entry which is preliminary data.</text>
</comment>
<dbReference type="EMBL" id="BGZK01000116">
    <property type="protein sequence ID" value="GBP20247.1"/>
    <property type="molecule type" value="Genomic_DNA"/>
</dbReference>
<dbReference type="AlphaFoldDB" id="A0A4C1U271"/>
<evidence type="ECO:0000313" key="1">
    <source>
        <dbReference type="EMBL" id="GBP20247.1"/>
    </source>
</evidence>
<reference evidence="1 2" key="1">
    <citation type="journal article" date="2019" name="Commun. Biol.">
        <title>The bagworm genome reveals a unique fibroin gene that provides high tensile strength.</title>
        <authorList>
            <person name="Kono N."/>
            <person name="Nakamura H."/>
            <person name="Ohtoshi R."/>
            <person name="Tomita M."/>
            <person name="Numata K."/>
            <person name="Arakawa K."/>
        </authorList>
    </citation>
    <scope>NUCLEOTIDE SEQUENCE [LARGE SCALE GENOMIC DNA]</scope>
</reference>
<keyword evidence="2" id="KW-1185">Reference proteome</keyword>
<accession>A0A4C1U271</accession>
<dbReference type="Proteomes" id="UP000299102">
    <property type="component" value="Unassembled WGS sequence"/>
</dbReference>
<proteinExistence type="predicted"/>
<protein>
    <submittedName>
        <fullName evidence="1">Uncharacterized protein</fullName>
    </submittedName>
</protein>